<dbReference type="EMBL" id="CP007264">
    <property type="protein sequence ID" value="AHL23024.1"/>
    <property type="molecule type" value="Genomic_DNA"/>
</dbReference>
<dbReference type="Pfam" id="PF00528">
    <property type="entry name" value="BPD_transp_1"/>
    <property type="match status" value="1"/>
</dbReference>
<evidence type="ECO:0000259" key="8">
    <source>
        <dbReference type="PROSITE" id="PS50928"/>
    </source>
</evidence>
<reference evidence="9 10" key="1">
    <citation type="submission" date="2014-02" db="EMBL/GenBank/DDBJ databases">
        <title>Genome Sequence of an Hyperthermophilic Archaeon, Thermococcus nautili 30-1, producing viral vesicles.</title>
        <authorList>
            <person name="Oberto J."/>
            <person name="Gaudin M."/>
            <person name="Cossu M."/>
            <person name="Gorlas A."/>
            <person name="Slesarev A."/>
            <person name="Marguet E."/>
            <person name="Forterre P."/>
        </authorList>
    </citation>
    <scope>NUCLEOTIDE SEQUENCE [LARGE SCALE GENOMIC DNA]</scope>
    <source>
        <strain evidence="9 10">30-1</strain>
    </source>
</reference>
<dbReference type="AlphaFoldDB" id="W8PLT8"/>
<comment type="similarity">
    <text evidence="7">Belongs to the binding-protein-dependent transport system permease family.</text>
</comment>
<feature type="transmembrane region" description="Helical" evidence="7">
    <location>
        <begin position="195"/>
        <end position="213"/>
    </location>
</feature>
<feature type="transmembrane region" description="Helical" evidence="7">
    <location>
        <begin position="9"/>
        <end position="28"/>
    </location>
</feature>
<evidence type="ECO:0000313" key="10">
    <source>
        <dbReference type="Proteomes" id="UP000019434"/>
    </source>
</evidence>
<evidence type="ECO:0000256" key="3">
    <source>
        <dbReference type="ARBA" id="ARBA00022475"/>
    </source>
</evidence>
<dbReference type="STRING" id="195522.BD01_1413"/>
<dbReference type="SUPFAM" id="SSF161098">
    <property type="entry name" value="MetI-like"/>
    <property type="match status" value="1"/>
</dbReference>
<proteinExistence type="inferred from homology"/>
<feature type="transmembrane region" description="Helical" evidence="7">
    <location>
        <begin position="298"/>
        <end position="322"/>
    </location>
</feature>
<evidence type="ECO:0000256" key="6">
    <source>
        <dbReference type="ARBA" id="ARBA00023136"/>
    </source>
</evidence>
<evidence type="ECO:0000256" key="5">
    <source>
        <dbReference type="ARBA" id="ARBA00022989"/>
    </source>
</evidence>
<gene>
    <name evidence="9" type="ORF">BD01_1413</name>
</gene>
<keyword evidence="4 7" id="KW-0812">Transmembrane</keyword>
<dbReference type="InterPro" id="IPR000515">
    <property type="entry name" value="MetI-like"/>
</dbReference>
<evidence type="ECO:0000256" key="4">
    <source>
        <dbReference type="ARBA" id="ARBA00022692"/>
    </source>
</evidence>
<dbReference type="PANTHER" id="PTHR30465">
    <property type="entry name" value="INNER MEMBRANE ABC TRANSPORTER"/>
    <property type="match status" value="1"/>
</dbReference>
<name>W8PLT8_9EURY</name>
<dbReference type="CDD" id="cd06261">
    <property type="entry name" value="TM_PBP2"/>
    <property type="match status" value="1"/>
</dbReference>
<dbReference type="GO" id="GO:0055085">
    <property type="term" value="P:transmembrane transport"/>
    <property type="evidence" value="ECO:0007669"/>
    <property type="project" value="InterPro"/>
</dbReference>
<protein>
    <submittedName>
        <fullName evidence="9">ABC-type dipeptide/oligopeptide/nickel transport systems, permease components</fullName>
    </submittedName>
</protein>
<accession>W8PLT8</accession>
<dbReference type="HOGENOM" id="CLU_066802_0_0_2"/>
<evidence type="ECO:0000256" key="2">
    <source>
        <dbReference type="ARBA" id="ARBA00022448"/>
    </source>
</evidence>
<dbReference type="Proteomes" id="UP000019434">
    <property type="component" value="Chromosome"/>
</dbReference>
<dbReference type="eggNOG" id="arCOG00751">
    <property type="taxonomic scope" value="Archaea"/>
</dbReference>
<organism evidence="9 10">
    <name type="scientific">Thermococcus nautili</name>
    <dbReference type="NCBI Taxonomy" id="195522"/>
    <lineage>
        <taxon>Archaea</taxon>
        <taxon>Methanobacteriati</taxon>
        <taxon>Methanobacteriota</taxon>
        <taxon>Thermococci</taxon>
        <taxon>Thermococcales</taxon>
        <taxon>Thermococcaceae</taxon>
        <taxon>Thermococcus</taxon>
    </lineage>
</organism>
<keyword evidence="3" id="KW-1003">Cell membrane</keyword>
<keyword evidence="2 7" id="KW-0813">Transport</keyword>
<dbReference type="PANTHER" id="PTHR30465:SF0">
    <property type="entry name" value="OLIGOPEPTIDE TRANSPORT SYSTEM PERMEASE PROTEIN APPB"/>
    <property type="match status" value="1"/>
</dbReference>
<evidence type="ECO:0000256" key="7">
    <source>
        <dbReference type="RuleBase" id="RU363032"/>
    </source>
</evidence>
<dbReference type="PROSITE" id="PS50928">
    <property type="entry name" value="ABC_TM1"/>
    <property type="match status" value="1"/>
</dbReference>
<feature type="transmembrane region" description="Helical" evidence="7">
    <location>
        <begin position="138"/>
        <end position="163"/>
    </location>
</feature>
<keyword evidence="10" id="KW-1185">Reference proteome</keyword>
<keyword evidence="6 7" id="KW-0472">Membrane</keyword>
<comment type="subcellular location">
    <subcellularLocation>
        <location evidence="1 7">Cell membrane</location>
        <topology evidence="1 7">Multi-pass membrane protein</topology>
    </subcellularLocation>
</comment>
<dbReference type="InterPro" id="IPR035906">
    <property type="entry name" value="MetI-like_sf"/>
</dbReference>
<feature type="transmembrane region" description="Helical" evidence="7">
    <location>
        <begin position="244"/>
        <end position="265"/>
    </location>
</feature>
<keyword evidence="5 7" id="KW-1133">Transmembrane helix</keyword>
<feature type="transmembrane region" description="Helical" evidence="7">
    <location>
        <begin position="103"/>
        <end position="126"/>
    </location>
</feature>
<evidence type="ECO:0000256" key="1">
    <source>
        <dbReference type="ARBA" id="ARBA00004651"/>
    </source>
</evidence>
<dbReference type="KEGG" id="tnu:BD01_1413"/>
<feature type="domain" description="ABC transmembrane type-1" evidence="8">
    <location>
        <begin position="103"/>
        <end position="310"/>
    </location>
</feature>
<sequence length="332" mass="37079">MTTRIIGVILRELVIFITVVMILSALIASSEATLRGESIGSALHPANLVNKTKEYFQFSADVFKNEDEKVVKITRGNSTLIYYIPTPHSIFTSTVGTTPGTSILLTLAILSVSLLLILIFGALWGLRAGYREGISDRILRILGPSFSAIPGWFWAVALLWILWWKLSVLPLSYLDYIHRASVEGRVTIFTHLKGLALPILTLTLVNIPVYAMTVRNLIIRAREEDYVITDVLKGLPDGRIERKLLRVVLPSFLTFTSYSFLNLLMNDMAVEVLFNVPGIGRTFMMGVGKLIFSLNGSMLFFASLVMSTLYFVNASILEGLYLKLDPRVRRDA</sequence>
<evidence type="ECO:0000313" key="9">
    <source>
        <dbReference type="EMBL" id="AHL23024.1"/>
    </source>
</evidence>
<dbReference type="GO" id="GO:0005886">
    <property type="term" value="C:plasma membrane"/>
    <property type="evidence" value="ECO:0007669"/>
    <property type="project" value="UniProtKB-SubCell"/>
</dbReference>